<accession>A0A8J3A1A7</accession>
<evidence type="ECO:0000313" key="2">
    <source>
        <dbReference type="EMBL" id="GGH95580.1"/>
    </source>
</evidence>
<name>A0A8J3A1A7_9PROT</name>
<dbReference type="AlphaFoldDB" id="A0A8J3A1A7"/>
<dbReference type="Proteomes" id="UP000621856">
    <property type="component" value="Unassembled WGS sequence"/>
</dbReference>
<comment type="caution">
    <text evidence="2">The sequence shown here is derived from an EMBL/GenBank/DDBJ whole genome shotgun (WGS) entry which is preliminary data.</text>
</comment>
<dbReference type="Proteomes" id="UP000818603">
    <property type="component" value="Unassembled WGS sequence"/>
</dbReference>
<keyword evidence="1" id="KW-1133">Transmembrane helix</keyword>
<evidence type="ECO:0000313" key="3">
    <source>
        <dbReference type="EMBL" id="NHK27486.1"/>
    </source>
</evidence>
<sequence>MPEDKTPEDECDLILEGETQKERLAKNRFYNPELDQGDPTPQWMYEIQAFVELGAQLIFVIVIPLLTIYFLASLFS</sequence>
<dbReference type="EMBL" id="BMGZ01000001">
    <property type="protein sequence ID" value="GGH95580.1"/>
    <property type="molecule type" value="Genomic_DNA"/>
</dbReference>
<dbReference type="RefSeq" id="WP_155138486.1">
    <property type="nucleotide sequence ID" value="NZ_BMGZ01000001.1"/>
</dbReference>
<evidence type="ECO:0000313" key="4">
    <source>
        <dbReference type="Proteomes" id="UP000621856"/>
    </source>
</evidence>
<keyword evidence="1" id="KW-0472">Membrane</keyword>
<reference evidence="3 5" key="2">
    <citation type="submission" date="2020-02" db="EMBL/GenBank/DDBJ databases">
        <title>Genome sequence of Parvularcula flava strain NH6-79.</title>
        <authorList>
            <person name="Abdul Karim M.H."/>
            <person name="Lam M.Q."/>
            <person name="Chen S.J."/>
            <person name="Yahya A."/>
            <person name="Shahir S."/>
            <person name="Shamsir M.S."/>
            <person name="Chong C.S."/>
        </authorList>
    </citation>
    <scope>NUCLEOTIDE SEQUENCE [LARGE SCALE GENOMIC DNA]</scope>
    <source>
        <strain evidence="3 5">NH6-79</strain>
    </source>
</reference>
<reference evidence="2" key="1">
    <citation type="journal article" date="2014" name="Int. J. Syst. Evol. Microbiol.">
        <title>Complete genome sequence of Corynebacterium casei LMG S-19264T (=DSM 44701T), isolated from a smear-ripened cheese.</title>
        <authorList>
            <consortium name="US DOE Joint Genome Institute (JGI-PGF)"/>
            <person name="Walter F."/>
            <person name="Albersmeier A."/>
            <person name="Kalinowski J."/>
            <person name="Ruckert C."/>
        </authorList>
    </citation>
    <scope>NUCLEOTIDE SEQUENCE</scope>
    <source>
        <strain evidence="2">CGMCC 1.14984</strain>
    </source>
</reference>
<keyword evidence="1" id="KW-0812">Transmembrane</keyword>
<reference evidence="2" key="3">
    <citation type="submission" date="2020-09" db="EMBL/GenBank/DDBJ databases">
        <authorList>
            <person name="Sun Q."/>
            <person name="Zhou Y."/>
        </authorList>
    </citation>
    <scope>NUCLEOTIDE SEQUENCE</scope>
    <source>
        <strain evidence="2">CGMCC 1.14984</strain>
    </source>
</reference>
<keyword evidence="5" id="KW-1185">Reference proteome</keyword>
<organism evidence="2 4">
    <name type="scientific">Aquisalinus luteolus</name>
    <dbReference type="NCBI Taxonomy" id="1566827"/>
    <lineage>
        <taxon>Bacteria</taxon>
        <taxon>Pseudomonadati</taxon>
        <taxon>Pseudomonadota</taxon>
        <taxon>Alphaproteobacteria</taxon>
        <taxon>Parvularculales</taxon>
        <taxon>Parvularculaceae</taxon>
        <taxon>Aquisalinus</taxon>
    </lineage>
</organism>
<dbReference type="EMBL" id="VCJR02000001">
    <property type="protein sequence ID" value="NHK27486.1"/>
    <property type="molecule type" value="Genomic_DNA"/>
</dbReference>
<evidence type="ECO:0000256" key="1">
    <source>
        <dbReference type="SAM" id="Phobius"/>
    </source>
</evidence>
<proteinExistence type="predicted"/>
<evidence type="ECO:0000313" key="5">
    <source>
        <dbReference type="Proteomes" id="UP000818603"/>
    </source>
</evidence>
<protein>
    <submittedName>
        <fullName evidence="2">Uncharacterized protein</fullName>
    </submittedName>
</protein>
<gene>
    <name evidence="3" type="ORF">FF098_006175</name>
    <name evidence="2" type="ORF">GCM10011355_12460</name>
</gene>
<feature type="transmembrane region" description="Helical" evidence="1">
    <location>
        <begin position="53"/>
        <end position="75"/>
    </location>
</feature>